<keyword evidence="2" id="KW-0732">Signal</keyword>
<proteinExistence type="predicted"/>
<dbReference type="FunCoup" id="H3D9P2">
    <property type="interactions" value="1146"/>
</dbReference>
<dbReference type="GeneTree" id="ENSGT00510000052596"/>
<dbReference type="TCDB" id="1.A.74.3.1">
    <property type="family name" value="the mitsugumin 23 (mg23) family"/>
</dbReference>
<feature type="signal peptide" evidence="2">
    <location>
        <begin position="1"/>
        <end position="32"/>
    </location>
</feature>
<dbReference type="PANTHER" id="PTHR14550">
    <property type="entry name" value="TRANSMEMBRANE PROTEIN 109"/>
    <property type="match status" value="1"/>
</dbReference>
<evidence type="ECO:0000256" key="2">
    <source>
        <dbReference type="SAM" id="SignalP"/>
    </source>
</evidence>
<dbReference type="HOGENOM" id="CLU_1184730_0_0_1"/>
<keyword evidence="4" id="KW-1185">Reference proteome</keyword>
<dbReference type="STRING" id="99883.ENSTNIP00000017233"/>
<evidence type="ECO:0000313" key="4">
    <source>
        <dbReference type="Proteomes" id="UP000007303"/>
    </source>
</evidence>
<accession>H3D9P2</accession>
<keyword evidence="1" id="KW-0472">Membrane</keyword>
<dbReference type="GO" id="GO:0071480">
    <property type="term" value="P:cellular response to gamma radiation"/>
    <property type="evidence" value="ECO:0007669"/>
    <property type="project" value="InterPro"/>
</dbReference>
<feature type="transmembrane region" description="Helical" evidence="1">
    <location>
        <begin position="189"/>
        <end position="204"/>
    </location>
</feature>
<feature type="transmembrane region" description="Helical" evidence="1">
    <location>
        <begin position="132"/>
        <end position="153"/>
    </location>
</feature>
<reference evidence="3" key="2">
    <citation type="submission" date="2025-08" db="UniProtKB">
        <authorList>
            <consortium name="Ensembl"/>
        </authorList>
    </citation>
    <scope>IDENTIFICATION</scope>
</reference>
<dbReference type="OMA" id="VFKVILM"/>
<keyword evidence="1" id="KW-1133">Transmembrane helix</keyword>
<dbReference type="Pfam" id="PF14965">
    <property type="entry name" value="BRI3BP"/>
    <property type="match status" value="1"/>
</dbReference>
<sequence>MVFGASGRGGGAKARLFLPVAVLVLALAVSWAATPAGTDKAKSAEGNPAGLTLGDLLAGTYREVQRYAESAMGIGVVRSAVEFLETVIRFLAEGAASGLNVIAVYVAEILRVTGFDIAVRLPLFTPEGVTAIAQWGLLALFGYWVLSVLLHLLICVLKRVFWVVKTVLALWLFGLIVTDKNATADTTAVRLWGLVLGCVLLNLLKSDSEKPCSTDTRLRNLEGRLRAVEKRKGD</sequence>
<dbReference type="InParanoid" id="H3D9P2"/>
<dbReference type="PANTHER" id="PTHR14550:SF2">
    <property type="entry name" value="TRANSMEMBRANE PROTEIN 109"/>
    <property type="match status" value="1"/>
</dbReference>
<feature type="transmembrane region" description="Helical" evidence="1">
    <location>
        <begin position="160"/>
        <end position="177"/>
    </location>
</feature>
<name>H3D9P2_TETNG</name>
<dbReference type="Ensembl" id="ENSTNIT00000017450.1">
    <property type="protein sequence ID" value="ENSTNIP00000017233.1"/>
    <property type="gene ID" value="ENSTNIG00000014220.1"/>
</dbReference>
<evidence type="ECO:0000256" key="1">
    <source>
        <dbReference type="SAM" id="Phobius"/>
    </source>
</evidence>
<keyword evidence="1" id="KW-0812">Transmembrane</keyword>
<dbReference type="InterPro" id="IPR039492">
    <property type="entry name" value="TMEM109"/>
</dbReference>
<reference evidence="4" key="1">
    <citation type="journal article" date="2004" name="Nature">
        <title>Genome duplication in the teleost fish Tetraodon nigroviridis reveals the early vertebrate proto-karyotype.</title>
        <authorList>
            <person name="Jaillon O."/>
            <person name="Aury J.-M."/>
            <person name="Brunet F."/>
            <person name="Petit J.-L."/>
            <person name="Stange-Thomann N."/>
            <person name="Mauceli E."/>
            <person name="Bouneau L."/>
            <person name="Fischer C."/>
            <person name="Ozouf-Costaz C."/>
            <person name="Bernot A."/>
            <person name="Nicaud S."/>
            <person name="Jaffe D."/>
            <person name="Fisher S."/>
            <person name="Lutfalla G."/>
            <person name="Dossat C."/>
            <person name="Segurens B."/>
            <person name="Dasilva C."/>
            <person name="Salanoubat M."/>
            <person name="Levy M."/>
            <person name="Boudet N."/>
            <person name="Castellano S."/>
            <person name="Anthouard V."/>
            <person name="Jubin C."/>
            <person name="Castelli V."/>
            <person name="Katinka M."/>
            <person name="Vacherie B."/>
            <person name="Biemont C."/>
            <person name="Skalli Z."/>
            <person name="Cattolico L."/>
            <person name="Poulain J."/>
            <person name="De Berardinis V."/>
            <person name="Cruaud C."/>
            <person name="Duprat S."/>
            <person name="Brottier P."/>
            <person name="Coutanceau J.-P."/>
            <person name="Gouzy J."/>
            <person name="Parra G."/>
            <person name="Lardier G."/>
            <person name="Chapple C."/>
            <person name="McKernan K.J."/>
            <person name="McEwan P."/>
            <person name="Bosak S."/>
            <person name="Kellis M."/>
            <person name="Volff J.-N."/>
            <person name="Guigo R."/>
            <person name="Zody M.C."/>
            <person name="Mesirov J."/>
            <person name="Lindblad-Toh K."/>
            <person name="Birren B."/>
            <person name="Nusbaum C."/>
            <person name="Kahn D."/>
            <person name="Robinson-Rechavi M."/>
            <person name="Laudet V."/>
            <person name="Schachter V."/>
            <person name="Quetier F."/>
            <person name="Saurin W."/>
            <person name="Scarpelli C."/>
            <person name="Wincker P."/>
            <person name="Lander E.S."/>
            <person name="Weissenbach J."/>
            <person name="Roest Crollius H."/>
        </authorList>
    </citation>
    <scope>NUCLEOTIDE SEQUENCE [LARGE SCALE GENOMIC DNA]</scope>
</reference>
<evidence type="ECO:0000313" key="3">
    <source>
        <dbReference type="Ensembl" id="ENSTNIP00000017233.1"/>
    </source>
</evidence>
<reference evidence="3" key="3">
    <citation type="submission" date="2025-09" db="UniProtKB">
        <authorList>
            <consortium name="Ensembl"/>
        </authorList>
    </citation>
    <scope>IDENTIFICATION</scope>
</reference>
<dbReference type="Proteomes" id="UP000007303">
    <property type="component" value="Unassembled WGS sequence"/>
</dbReference>
<organism evidence="3 4">
    <name type="scientific">Tetraodon nigroviridis</name>
    <name type="common">Spotted green pufferfish</name>
    <name type="synonym">Chelonodon nigroviridis</name>
    <dbReference type="NCBI Taxonomy" id="99883"/>
    <lineage>
        <taxon>Eukaryota</taxon>
        <taxon>Metazoa</taxon>
        <taxon>Chordata</taxon>
        <taxon>Craniata</taxon>
        <taxon>Vertebrata</taxon>
        <taxon>Euteleostomi</taxon>
        <taxon>Actinopterygii</taxon>
        <taxon>Neopterygii</taxon>
        <taxon>Teleostei</taxon>
        <taxon>Neoteleostei</taxon>
        <taxon>Acanthomorphata</taxon>
        <taxon>Eupercaria</taxon>
        <taxon>Tetraodontiformes</taxon>
        <taxon>Tetradontoidea</taxon>
        <taxon>Tetraodontidae</taxon>
        <taxon>Tetraodon</taxon>
    </lineage>
</organism>
<protein>
    <submittedName>
        <fullName evidence="3">Si:dkey-74k8.3</fullName>
    </submittedName>
</protein>
<feature type="chain" id="PRO_5003581697" evidence="2">
    <location>
        <begin position="33"/>
        <end position="234"/>
    </location>
</feature>
<dbReference type="AlphaFoldDB" id="H3D9P2"/>
<dbReference type="GO" id="GO:0042771">
    <property type="term" value="P:intrinsic apoptotic signaling pathway in response to DNA damage by p53 class mediator"/>
    <property type="evidence" value="ECO:0007669"/>
    <property type="project" value="TreeGrafter"/>
</dbReference>